<feature type="transmembrane region" description="Helical" evidence="5">
    <location>
        <begin position="59"/>
        <end position="77"/>
    </location>
</feature>
<dbReference type="AlphaFoldDB" id="A0A4V1RY14"/>
<evidence type="ECO:0000313" key="7">
    <source>
        <dbReference type="Proteomes" id="UP000290540"/>
    </source>
</evidence>
<dbReference type="Pfam" id="PF00083">
    <property type="entry name" value="Sugar_tr"/>
    <property type="match status" value="1"/>
</dbReference>
<evidence type="ECO:0000256" key="4">
    <source>
        <dbReference type="ARBA" id="ARBA00023136"/>
    </source>
</evidence>
<dbReference type="EMBL" id="MQTW01000458">
    <property type="protein sequence ID" value="RYC80016.1"/>
    <property type="molecule type" value="Genomic_DNA"/>
</dbReference>
<evidence type="ECO:0000313" key="6">
    <source>
        <dbReference type="EMBL" id="RYC80016.1"/>
    </source>
</evidence>
<comment type="subcellular location">
    <subcellularLocation>
        <location evidence="1">Membrane</location>
        <topology evidence="1">Multi-pass membrane protein</topology>
    </subcellularLocation>
</comment>
<keyword evidence="4 5" id="KW-0472">Membrane</keyword>
<gene>
    <name evidence="6" type="ORF">BFJ63_vAg17097</name>
</gene>
<organism evidence="6 7">
    <name type="scientific">Fusarium oxysporum f. sp. narcissi</name>
    <dbReference type="NCBI Taxonomy" id="451672"/>
    <lineage>
        <taxon>Eukaryota</taxon>
        <taxon>Fungi</taxon>
        <taxon>Dikarya</taxon>
        <taxon>Ascomycota</taxon>
        <taxon>Pezizomycotina</taxon>
        <taxon>Sordariomycetes</taxon>
        <taxon>Hypocreomycetidae</taxon>
        <taxon>Hypocreales</taxon>
        <taxon>Nectriaceae</taxon>
        <taxon>Fusarium</taxon>
        <taxon>Fusarium oxysporum species complex</taxon>
    </lineage>
</organism>
<keyword evidence="3 5" id="KW-1133">Transmembrane helix</keyword>
<evidence type="ECO:0008006" key="8">
    <source>
        <dbReference type="Google" id="ProtNLM"/>
    </source>
</evidence>
<accession>A0A4V1RY14</accession>
<dbReference type="SUPFAM" id="SSF103473">
    <property type="entry name" value="MFS general substrate transporter"/>
    <property type="match status" value="1"/>
</dbReference>
<sequence length="117" mass="12936">MTGNGAAGWGFIGEISSQRLRPFTAGFAAAATCVIGVVMNNLVPYMVNANEWNWGFKIGWFYAGVGLPFTIGMWVLIPETSGRSAAELDELFERLIKPWRFHKTETATQRLVAADQH</sequence>
<keyword evidence="2 5" id="KW-0812">Transmembrane</keyword>
<dbReference type="GO" id="GO:0016020">
    <property type="term" value="C:membrane"/>
    <property type="evidence" value="ECO:0007669"/>
    <property type="project" value="UniProtKB-SubCell"/>
</dbReference>
<feature type="transmembrane region" description="Helical" evidence="5">
    <location>
        <begin position="25"/>
        <end position="47"/>
    </location>
</feature>
<dbReference type="Gene3D" id="1.20.1250.20">
    <property type="entry name" value="MFS general substrate transporter like domains"/>
    <property type="match status" value="1"/>
</dbReference>
<dbReference type="PANTHER" id="PTHR48022">
    <property type="entry name" value="PLASTIDIC GLUCOSE TRANSPORTER 4"/>
    <property type="match status" value="1"/>
</dbReference>
<dbReference type="Proteomes" id="UP000290540">
    <property type="component" value="Unassembled WGS sequence"/>
</dbReference>
<evidence type="ECO:0000256" key="5">
    <source>
        <dbReference type="SAM" id="Phobius"/>
    </source>
</evidence>
<evidence type="ECO:0000256" key="3">
    <source>
        <dbReference type="ARBA" id="ARBA00022989"/>
    </source>
</evidence>
<reference evidence="6 7" key="1">
    <citation type="submission" date="2016-12" db="EMBL/GenBank/DDBJ databases">
        <title>Draft genome sequence of Fusarium oxysporum causing rot on Narcissus.</title>
        <authorList>
            <person name="Armitage A.D."/>
            <person name="Taylor A."/>
            <person name="Clarkson J.P."/>
            <person name="Harrison R.J."/>
            <person name="Jackson A.C."/>
        </authorList>
    </citation>
    <scope>NUCLEOTIDE SEQUENCE [LARGE SCALE GENOMIC DNA]</scope>
    <source>
        <strain evidence="6 7">N139</strain>
    </source>
</reference>
<name>A0A4V1RY14_FUSOX</name>
<dbReference type="InterPro" id="IPR036259">
    <property type="entry name" value="MFS_trans_sf"/>
</dbReference>
<dbReference type="GO" id="GO:0005351">
    <property type="term" value="F:carbohydrate:proton symporter activity"/>
    <property type="evidence" value="ECO:0007669"/>
    <property type="project" value="TreeGrafter"/>
</dbReference>
<protein>
    <recommendedName>
        <fullName evidence="8">Major facilitator superfamily (MFS) profile domain-containing protein</fullName>
    </recommendedName>
</protein>
<evidence type="ECO:0000256" key="1">
    <source>
        <dbReference type="ARBA" id="ARBA00004141"/>
    </source>
</evidence>
<comment type="caution">
    <text evidence="6">The sequence shown here is derived from an EMBL/GenBank/DDBJ whole genome shotgun (WGS) entry which is preliminary data.</text>
</comment>
<evidence type="ECO:0000256" key="2">
    <source>
        <dbReference type="ARBA" id="ARBA00022692"/>
    </source>
</evidence>
<proteinExistence type="predicted"/>
<dbReference type="PANTHER" id="PTHR48022:SF15">
    <property type="entry name" value="ALPHA-GLUCOSIDE TRANSPORTER, PUTATIVE (AFU_ORTHOLOGUE AFUA_5G00500)-RELATED"/>
    <property type="match status" value="1"/>
</dbReference>
<dbReference type="InterPro" id="IPR005828">
    <property type="entry name" value="MFS_sugar_transport-like"/>
</dbReference>
<dbReference type="InterPro" id="IPR050360">
    <property type="entry name" value="MFS_Sugar_Transporters"/>
</dbReference>